<evidence type="ECO:0000259" key="1">
    <source>
        <dbReference type="Pfam" id="PF00691"/>
    </source>
</evidence>
<name>A0A2P2DZ25_9LEPT</name>
<dbReference type="PROSITE" id="PS51257">
    <property type="entry name" value="PROKAR_LIPOPROTEIN"/>
    <property type="match status" value="1"/>
</dbReference>
<evidence type="ECO:0000313" key="2">
    <source>
        <dbReference type="EMBL" id="GBF49884.1"/>
    </source>
</evidence>
<proteinExistence type="predicted"/>
<dbReference type="InterPro" id="IPR036737">
    <property type="entry name" value="OmpA-like_sf"/>
</dbReference>
<dbReference type="OrthoDB" id="329053at2"/>
<sequence length="238" mass="27063">MLRITIYFIILFTLSCKSMGIPLEETNLIANVPVDQCTKHIDMRSYRILFLLPIWKSNLSSETLSDDDRLLQIKEYAKPFDVVVTLAGFLFSVVSSTSSYTYCTSKEWEKVNSQNMSTSSQLGKISFFKAMNGSKPIQQVVFQKDDAELNDSEKSKIRELAQSLKNVQENYQILLVHKTNTSGDIAYQTRLMKKRSEEIRAILSAEAIDLQRVQTVFTEKEIDAADTVSVTSIYLAIE</sequence>
<dbReference type="Gene3D" id="3.30.1330.60">
    <property type="entry name" value="OmpA-like domain"/>
    <property type="match status" value="1"/>
</dbReference>
<dbReference type="Proteomes" id="UP000245133">
    <property type="component" value="Unassembled WGS sequence"/>
</dbReference>
<accession>A0A2P2DZ25</accession>
<organism evidence="2 3">
    <name type="scientific">Leptospira ryugenii</name>
    <dbReference type="NCBI Taxonomy" id="1917863"/>
    <lineage>
        <taxon>Bacteria</taxon>
        <taxon>Pseudomonadati</taxon>
        <taxon>Spirochaetota</taxon>
        <taxon>Spirochaetia</taxon>
        <taxon>Leptospirales</taxon>
        <taxon>Leptospiraceae</taxon>
        <taxon>Leptospira</taxon>
    </lineage>
</organism>
<dbReference type="SUPFAM" id="SSF103088">
    <property type="entry name" value="OmpA-like"/>
    <property type="match status" value="1"/>
</dbReference>
<dbReference type="AlphaFoldDB" id="A0A2P2DZ25"/>
<protein>
    <submittedName>
        <fullName evidence="2">OmpA family protein</fullName>
    </submittedName>
</protein>
<reference evidence="2 3" key="1">
    <citation type="submission" date="2018-02" db="EMBL/GenBank/DDBJ databases">
        <title>Novel Leptospira species isolated from soil and water in Japan.</title>
        <authorList>
            <person name="Nakao R."/>
            <person name="Masuzawa T."/>
        </authorList>
    </citation>
    <scope>NUCLEOTIDE SEQUENCE [LARGE SCALE GENOMIC DNA]</scope>
    <source>
        <strain evidence="2 3">YH101</strain>
    </source>
</reference>
<dbReference type="InterPro" id="IPR006665">
    <property type="entry name" value="OmpA-like"/>
</dbReference>
<dbReference type="Pfam" id="PF00691">
    <property type="entry name" value="OmpA"/>
    <property type="match status" value="1"/>
</dbReference>
<gene>
    <name evidence="2" type="ORF">LPTSP4_14040</name>
</gene>
<evidence type="ECO:0000313" key="3">
    <source>
        <dbReference type="Proteomes" id="UP000245133"/>
    </source>
</evidence>
<keyword evidence="3" id="KW-1185">Reference proteome</keyword>
<comment type="caution">
    <text evidence="2">The sequence shown here is derived from an EMBL/GenBank/DDBJ whole genome shotgun (WGS) entry which is preliminary data.</text>
</comment>
<dbReference type="EMBL" id="BFBB01000003">
    <property type="protein sequence ID" value="GBF49884.1"/>
    <property type="molecule type" value="Genomic_DNA"/>
</dbReference>
<feature type="domain" description="OmpA-like" evidence="1">
    <location>
        <begin position="142"/>
        <end position="221"/>
    </location>
</feature>